<dbReference type="OrthoDB" id="19419at2759"/>
<gene>
    <name evidence="6" type="ORF">E3N88_15570</name>
</gene>
<feature type="compositionally biased region" description="Acidic residues" evidence="5">
    <location>
        <begin position="249"/>
        <end position="281"/>
    </location>
</feature>
<dbReference type="GO" id="GO:0042393">
    <property type="term" value="F:histone binding"/>
    <property type="evidence" value="ECO:0007669"/>
    <property type="project" value="UniProtKB-ARBA"/>
</dbReference>
<sequence>MVADKGKKPKIGEKIEDGAEQIDVELVKSIEKLQEVQDELEKINEEASDKVLEIEQKYNEIRKPVYHKRNDIIKSIPDFWLTAVSGFHIYDFDYSLSRTSTSNLELFLQFLSHPALSDLLNEEDQKIFKHLTSLEVEDMKDVKSGYSITFNFSPNPFFEETKLTKTITFLDEGTTKITATSIKWKEGMGLPNGVAHEKNGKKRPHEEDSFFSWFTGTQQRDDMDEVQDGVAEMIKEDLWVNPLAYFNNDADEEDFGDEDNEEDIGTDDSEEDDDDDNDQEH</sequence>
<feature type="coiled-coil region" evidence="4">
    <location>
        <begin position="19"/>
        <end position="60"/>
    </location>
</feature>
<evidence type="ECO:0000313" key="6">
    <source>
        <dbReference type="EMBL" id="KAD5507867.1"/>
    </source>
</evidence>
<evidence type="ECO:0000256" key="4">
    <source>
        <dbReference type="SAM" id="Coils"/>
    </source>
</evidence>
<organism evidence="6 7">
    <name type="scientific">Mikania micrantha</name>
    <name type="common">bitter vine</name>
    <dbReference type="NCBI Taxonomy" id="192012"/>
    <lineage>
        <taxon>Eukaryota</taxon>
        <taxon>Viridiplantae</taxon>
        <taxon>Streptophyta</taxon>
        <taxon>Embryophyta</taxon>
        <taxon>Tracheophyta</taxon>
        <taxon>Spermatophyta</taxon>
        <taxon>Magnoliopsida</taxon>
        <taxon>eudicotyledons</taxon>
        <taxon>Gunneridae</taxon>
        <taxon>Pentapetalae</taxon>
        <taxon>asterids</taxon>
        <taxon>campanulids</taxon>
        <taxon>Asterales</taxon>
        <taxon>Asteraceae</taxon>
        <taxon>Asteroideae</taxon>
        <taxon>Heliantheae alliance</taxon>
        <taxon>Eupatorieae</taxon>
        <taxon>Mikania</taxon>
    </lineage>
</organism>
<evidence type="ECO:0000313" key="7">
    <source>
        <dbReference type="Proteomes" id="UP000326396"/>
    </source>
</evidence>
<dbReference type="EMBL" id="SZYD01000008">
    <property type="protein sequence ID" value="KAD5507867.1"/>
    <property type="molecule type" value="Genomic_DNA"/>
</dbReference>
<feature type="region of interest" description="Disordered" evidence="5">
    <location>
        <begin position="246"/>
        <end position="281"/>
    </location>
</feature>
<keyword evidence="2" id="KW-0143">Chaperone</keyword>
<dbReference type="GO" id="GO:0000724">
    <property type="term" value="P:double-strand break repair via homologous recombination"/>
    <property type="evidence" value="ECO:0007669"/>
    <property type="project" value="UniProtKB-ARBA"/>
</dbReference>
<evidence type="ECO:0000256" key="1">
    <source>
        <dbReference type="ARBA" id="ARBA00009947"/>
    </source>
</evidence>
<dbReference type="GO" id="GO:0005634">
    <property type="term" value="C:nucleus"/>
    <property type="evidence" value="ECO:0007669"/>
    <property type="project" value="InterPro"/>
</dbReference>
<keyword evidence="7" id="KW-1185">Reference proteome</keyword>
<dbReference type="GO" id="GO:0006334">
    <property type="term" value="P:nucleosome assembly"/>
    <property type="evidence" value="ECO:0007669"/>
    <property type="project" value="InterPro"/>
</dbReference>
<dbReference type="PANTHER" id="PTHR11875">
    <property type="entry name" value="TESTIS-SPECIFIC Y-ENCODED PROTEIN"/>
    <property type="match status" value="1"/>
</dbReference>
<dbReference type="Gene3D" id="3.30.1120.90">
    <property type="entry name" value="Nucleosome assembly protein"/>
    <property type="match status" value="1"/>
</dbReference>
<comment type="caution">
    <text evidence="6">The sequence shown here is derived from an EMBL/GenBank/DDBJ whole genome shotgun (WGS) entry which is preliminary data.</text>
</comment>
<keyword evidence="4" id="KW-0175">Coiled coil</keyword>
<name>A0A5N6NVS8_9ASTR</name>
<protein>
    <submittedName>
        <fullName evidence="6">Uncharacterized protein</fullName>
    </submittedName>
</protein>
<dbReference type="InterPro" id="IPR002164">
    <property type="entry name" value="NAP_family"/>
</dbReference>
<dbReference type="Proteomes" id="UP000326396">
    <property type="component" value="Linkage Group LG16"/>
</dbReference>
<comment type="similarity">
    <text evidence="1 3">Belongs to the nucleosome assembly protein (NAP) family.</text>
</comment>
<dbReference type="Pfam" id="PF00956">
    <property type="entry name" value="NAP"/>
    <property type="match status" value="1"/>
</dbReference>
<proteinExistence type="inferred from homology"/>
<evidence type="ECO:0000256" key="3">
    <source>
        <dbReference type="RuleBase" id="RU003876"/>
    </source>
</evidence>
<evidence type="ECO:0000256" key="2">
    <source>
        <dbReference type="ARBA" id="ARBA00023186"/>
    </source>
</evidence>
<dbReference type="Gene3D" id="1.20.5.1500">
    <property type="match status" value="1"/>
</dbReference>
<dbReference type="InterPro" id="IPR037231">
    <property type="entry name" value="NAP-like_sf"/>
</dbReference>
<evidence type="ECO:0000256" key="5">
    <source>
        <dbReference type="SAM" id="MobiDB-lite"/>
    </source>
</evidence>
<dbReference type="AlphaFoldDB" id="A0A5N6NVS8"/>
<reference evidence="6 7" key="1">
    <citation type="submission" date="2019-05" db="EMBL/GenBank/DDBJ databases">
        <title>Mikania micrantha, genome provides insights into the molecular mechanism of rapid growth.</title>
        <authorList>
            <person name="Liu B."/>
        </authorList>
    </citation>
    <scope>NUCLEOTIDE SEQUENCE [LARGE SCALE GENOMIC DNA]</scope>
    <source>
        <strain evidence="6">NLD-2019</strain>
        <tissue evidence="6">Leaf</tissue>
    </source>
</reference>
<accession>A0A5N6NVS8</accession>
<dbReference type="SUPFAM" id="SSF143113">
    <property type="entry name" value="NAP-like"/>
    <property type="match status" value="1"/>
</dbReference>